<dbReference type="AlphaFoldDB" id="A0A7Z2VL12"/>
<dbReference type="InterPro" id="IPR050490">
    <property type="entry name" value="Bact_solute-bd_prot1"/>
</dbReference>
<dbReference type="KEGG" id="cheb:HH215_18775"/>
<dbReference type="Pfam" id="PF01547">
    <property type="entry name" value="SBP_bac_1"/>
    <property type="match status" value="1"/>
</dbReference>
<accession>A0A7Z2VL12</accession>
<dbReference type="Pfam" id="PF12010">
    <property type="entry name" value="DUF3502"/>
    <property type="match status" value="1"/>
</dbReference>
<name>A0A7Z2VL12_9BACL</name>
<dbReference type="InterPro" id="IPR006059">
    <property type="entry name" value="SBP"/>
</dbReference>
<dbReference type="Proteomes" id="UP000502248">
    <property type="component" value="Chromosome"/>
</dbReference>
<dbReference type="PANTHER" id="PTHR43649:SF17">
    <property type="entry name" value="ABC TRANSPORTER SOLUTE BINDING PROTEIN-SUGAR TRANSPORT"/>
    <property type="match status" value="1"/>
</dbReference>
<feature type="domain" description="DUF3502" evidence="3">
    <location>
        <begin position="445"/>
        <end position="511"/>
    </location>
</feature>
<protein>
    <submittedName>
        <fullName evidence="4">ABC transporter substrate-binding protein</fullName>
    </submittedName>
</protein>
<sequence>MNRNKVLSLLLSVVMLMSVLVACSSKNNEGGQPSNSPAAASDDSANQSANASADDATKDPYEITMAIPAFEAVPKDVALIEEEINKITQPKINATVKLLPISIGAWQQQLNLMTSGGEKLDMFFEFGQAYSRDVTSGKIIALDELLDEYGQDLKAEFDSAFLDAAKVDGKVYGVPNLGDSTTGQSGIMMRKDLVEKYNIDVASIDSIDDLDQVFATIKQNEPNITPLAVGLSTPIDKYHPYDPIGPGVLPDYGNDLKLENLYELPWYEDTLKKIHSWFKAGYINKDAATSNVTGSDFVKAGNAFSYFWANQVGHVQSESQQIGKGLVFAGLLPGNYITTGKIITGLWAISQNSENPERAMMFMNLMYTDPALANLLMWGVEGKHYVKVADNLVDYPEGITRETVGWTNQTWLIGNPFNTYLYKTEDPNKWSLTREANQKAIKSKALGFSFNSEPVKNEMTAVTNVITQYRKALESGTVDPDKKLQEFRDKLRAAGIDKIIAEEQNQLDKWAVAK</sequence>
<feature type="signal peptide" evidence="2">
    <location>
        <begin position="1"/>
        <end position="22"/>
    </location>
</feature>
<evidence type="ECO:0000313" key="4">
    <source>
        <dbReference type="EMBL" id="QJD85022.1"/>
    </source>
</evidence>
<dbReference type="PANTHER" id="PTHR43649">
    <property type="entry name" value="ARABINOSE-BINDING PROTEIN-RELATED"/>
    <property type="match status" value="1"/>
</dbReference>
<proteinExistence type="predicted"/>
<evidence type="ECO:0000259" key="3">
    <source>
        <dbReference type="Pfam" id="PF12010"/>
    </source>
</evidence>
<gene>
    <name evidence="4" type="ORF">HH215_18775</name>
</gene>
<evidence type="ECO:0000256" key="1">
    <source>
        <dbReference type="SAM" id="MobiDB-lite"/>
    </source>
</evidence>
<dbReference type="SUPFAM" id="SSF53850">
    <property type="entry name" value="Periplasmic binding protein-like II"/>
    <property type="match status" value="1"/>
</dbReference>
<evidence type="ECO:0000256" key="2">
    <source>
        <dbReference type="SAM" id="SignalP"/>
    </source>
</evidence>
<organism evidence="4 5">
    <name type="scientific">Cohnella herbarum</name>
    <dbReference type="NCBI Taxonomy" id="2728023"/>
    <lineage>
        <taxon>Bacteria</taxon>
        <taxon>Bacillati</taxon>
        <taxon>Bacillota</taxon>
        <taxon>Bacilli</taxon>
        <taxon>Bacillales</taxon>
        <taxon>Paenibacillaceae</taxon>
        <taxon>Cohnella</taxon>
    </lineage>
</organism>
<dbReference type="PROSITE" id="PS51257">
    <property type="entry name" value="PROKAR_LIPOPROTEIN"/>
    <property type="match status" value="1"/>
</dbReference>
<keyword evidence="2" id="KW-0732">Signal</keyword>
<feature type="region of interest" description="Disordered" evidence="1">
    <location>
        <begin position="26"/>
        <end position="56"/>
    </location>
</feature>
<feature type="compositionally biased region" description="Low complexity" evidence="1">
    <location>
        <begin position="32"/>
        <end position="54"/>
    </location>
</feature>
<dbReference type="RefSeq" id="WP_169281298.1">
    <property type="nucleotide sequence ID" value="NZ_CP051680.1"/>
</dbReference>
<reference evidence="4 5" key="1">
    <citation type="submission" date="2020-04" db="EMBL/GenBank/DDBJ databases">
        <title>Genome sequencing of novel species.</title>
        <authorList>
            <person name="Heo J."/>
            <person name="Kim S.-J."/>
            <person name="Kim J.-S."/>
            <person name="Hong S.-B."/>
            <person name="Kwon S.-W."/>
        </authorList>
    </citation>
    <scope>NUCLEOTIDE SEQUENCE [LARGE SCALE GENOMIC DNA]</scope>
    <source>
        <strain evidence="4 5">MFER-1</strain>
    </source>
</reference>
<dbReference type="InterPro" id="IPR022627">
    <property type="entry name" value="DUF3502"/>
</dbReference>
<dbReference type="EMBL" id="CP051680">
    <property type="protein sequence ID" value="QJD85022.1"/>
    <property type="molecule type" value="Genomic_DNA"/>
</dbReference>
<keyword evidence="5" id="KW-1185">Reference proteome</keyword>
<evidence type="ECO:0000313" key="5">
    <source>
        <dbReference type="Proteomes" id="UP000502248"/>
    </source>
</evidence>
<feature type="chain" id="PRO_5039446028" evidence="2">
    <location>
        <begin position="23"/>
        <end position="514"/>
    </location>
</feature>
<dbReference type="Gene3D" id="3.40.190.10">
    <property type="entry name" value="Periplasmic binding protein-like II"/>
    <property type="match status" value="2"/>
</dbReference>